<dbReference type="Gene3D" id="3.40.1350.10">
    <property type="match status" value="1"/>
</dbReference>
<dbReference type="InterPro" id="IPR011856">
    <property type="entry name" value="tRNA_endonuc-like_dom_sf"/>
</dbReference>
<proteinExistence type="predicted"/>
<evidence type="ECO:0000256" key="1">
    <source>
        <dbReference type="SAM" id="Phobius"/>
    </source>
</evidence>
<feature type="transmembrane region" description="Helical" evidence="1">
    <location>
        <begin position="65"/>
        <end position="86"/>
    </location>
</feature>
<reference evidence="5" key="1">
    <citation type="submission" date="2016-10" db="EMBL/GenBank/DDBJ databases">
        <authorList>
            <person name="Varghese N."/>
            <person name="Submissions S."/>
        </authorList>
    </citation>
    <scope>NUCLEOTIDE SEQUENCE [LARGE SCALE GENOMIC DNA]</scope>
    <source>
        <strain evidence="5">Nm69</strain>
    </source>
</reference>
<dbReference type="InterPro" id="IPR013498">
    <property type="entry name" value="Topo_IA_Znf"/>
</dbReference>
<name>A0A1I4FAZ4_9PROT</name>
<evidence type="ECO:0000313" key="4">
    <source>
        <dbReference type="EMBL" id="SFL15054.1"/>
    </source>
</evidence>
<dbReference type="GO" id="GO:0003916">
    <property type="term" value="F:DNA topoisomerase activity"/>
    <property type="evidence" value="ECO:0007669"/>
    <property type="project" value="InterPro"/>
</dbReference>
<dbReference type="Pfam" id="PF01396">
    <property type="entry name" value="Zn_ribbon_Top1"/>
    <property type="match status" value="1"/>
</dbReference>
<accession>A0A1I4FAZ4</accession>
<dbReference type="SUPFAM" id="SSF57783">
    <property type="entry name" value="Zinc beta-ribbon"/>
    <property type="match status" value="1"/>
</dbReference>
<evidence type="ECO:0000259" key="2">
    <source>
        <dbReference type="Pfam" id="PF01396"/>
    </source>
</evidence>
<dbReference type="Gene3D" id="3.30.65.10">
    <property type="entry name" value="Bacterial Topoisomerase I, domain 1"/>
    <property type="match status" value="1"/>
</dbReference>
<dbReference type="AlphaFoldDB" id="A0A1I4FAZ4"/>
<organism evidence="4 5">
    <name type="scientific">Nitrosomonas aestuarii</name>
    <dbReference type="NCBI Taxonomy" id="52441"/>
    <lineage>
        <taxon>Bacteria</taxon>
        <taxon>Pseudomonadati</taxon>
        <taxon>Pseudomonadota</taxon>
        <taxon>Betaproteobacteria</taxon>
        <taxon>Nitrosomonadales</taxon>
        <taxon>Nitrosomonadaceae</taxon>
        <taxon>Nitrosomonas</taxon>
    </lineage>
</organism>
<dbReference type="STRING" id="52441.SAMN05216302_103529"/>
<dbReference type="OrthoDB" id="5782056at2"/>
<keyword evidence="1" id="KW-0472">Membrane</keyword>
<dbReference type="GO" id="GO:0003677">
    <property type="term" value="F:DNA binding"/>
    <property type="evidence" value="ECO:0007669"/>
    <property type="project" value="InterPro"/>
</dbReference>
<feature type="transmembrane region" description="Helical" evidence="1">
    <location>
        <begin position="12"/>
        <end position="35"/>
    </location>
</feature>
<keyword evidence="1" id="KW-1133">Transmembrane helix</keyword>
<dbReference type="InterPro" id="IPR052906">
    <property type="entry name" value="Type_IV_Methyl-Rstrct_Enzyme"/>
</dbReference>
<keyword evidence="1" id="KW-0812">Transmembrane</keyword>
<dbReference type="GO" id="GO:0005694">
    <property type="term" value="C:chromosome"/>
    <property type="evidence" value="ECO:0007669"/>
    <property type="project" value="InterPro"/>
</dbReference>
<evidence type="ECO:0000313" key="5">
    <source>
        <dbReference type="Proteomes" id="UP000199533"/>
    </source>
</evidence>
<gene>
    <name evidence="4" type="ORF">SAMN05216302_103529</name>
</gene>
<dbReference type="GO" id="GO:0009307">
    <property type="term" value="P:DNA restriction-modification system"/>
    <property type="evidence" value="ECO:0007669"/>
    <property type="project" value="InterPro"/>
</dbReference>
<evidence type="ECO:0000259" key="3">
    <source>
        <dbReference type="Pfam" id="PF04471"/>
    </source>
</evidence>
<feature type="domain" description="Restriction endonuclease type IV Mrr" evidence="3">
    <location>
        <begin position="107"/>
        <end position="218"/>
    </location>
</feature>
<dbReference type="InterPro" id="IPR011335">
    <property type="entry name" value="Restrct_endonuc-II-like"/>
</dbReference>
<dbReference type="SUPFAM" id="SSF52980">
    <property type="entry name" value="Restriction endonuclease-like"/>
    <property type="match status" value="1"/>
</dbReference>
<dbReference type="EMBL" id="FOSP01000035">
    <property type="protein sequence ID" value="SFL15054.1"/>
    <property type="molecule type" value="Genomic_DNA"/>
</dbReference>
<keyword evidence="5" id="KW-1185">Reference proteome</keyword>
<dbReference type="GO" id="GO:0015666">
    <property type="term" value="F:restriction endodeoxyribonuclease activity"/>
    <property type="evidence" value="ECO:0007669"/>
    <property type="project" value="TreeGrafter"/>
</dbReference>
<dbReference type="RefSeq" id="WP_090702303.1">
    <property type="nucleotide sequence ID" value="NZ_FOSP01000035.1"/>
</dbReference>
<dbReference type="PANTHER" id="PTHR30015:SF7">
    <property type="entry name" value="TYPE IV METHYL-DIRECTED RESTRICTION ENZYME ECOKMRR"/>
    <property type="match status" value="1"/>
</dbReference>
<dbReference type="PANTHER" id="PTHR30015">
    <property type="entry name" value="MRR RESTRICTION SYSTEM PROTEIN"/>
    <property type="match status" value="1"/>
</dbReference>
<dbReference type="InterPro" id="IPR007560">
    <property type="entry name" value="Restrct_endonuc_IV_Mrr"/>
</dbReference>
<dbReference type="Proteomes" id="UP000199533">
    <property type="component" value="Unassembled WGS sequence"/>
</dbReference>
<protein>
    <submittedName>
        <fullName evidence="4">Restriction system protein</fullName>
    </submittedName>
</protein>
<feature type="domain" description="DNA topoisomerase type IA zn finger" evidence="2">
    <location>
        <begin position="249"/>
        <end position="286"/>
    </location>
</feature>
<dbReference type="Pfam" id="PF04471">
    <property type="entry name" value="Mrr_cat"/>
    <property type="match status" value="1"/>
</dbReference>
<sequence length="304" mass="32805">MARRKAGLIGDILTITSALPWWIGVILAATAYVVLHHYASLDMPKTNIELGQVGHMVIDQVGKSLAYYGQYILPALFFIGALASFFKQGKRKDLVKKVTHDTSGNTIREMAWKDFELLVGEIFRMQGYSVVETGGGGADGGIDLILKKDNELFLVQCKQWRAYKVSVNVVRELLGVMVTQGAAGGFVVTSGVFTAEAQAFAQGQNIHLIDSARLTAMIEKVCKTNQSFGKSAVTQKSSPATTISSVVPDCPQCGQVMVKRIAKKGVNAGSMFWGCSGFPSCRGIREIISSHSKLAKKLSAIALP</sequence>
<dbReference type="GO" id="GO:0006265">
    <property type="term" value="P:DNA topological change"/>
    <property type="evidence" value="ECO:0007669"/>
    <property type="project" value="InterPro"/>
</dbReference>